<sequence>MLNICKSTLPSYFPFPRKNPLQSFLHFKIGIFGGISHPKIPFPRHRGAFPSNKAQRALSRRSTRLSTKTSMYTCTPEKGTASSPGRLTNHPLLSELPPRRSRLGKGLTGTEGEGGHHLRGGSNNLEDGAVPGNLLRGVIGCQEGKLNSK</sequence>
<keyword evidence="3" id="KW-1185">Reference proteome</keyword>
<gene>
    <name evidence="2" type="ORF">CEXT_592861</name>
</gene>
<dbReference type="Proteomes" id="UP001054945">
    <property type="component" value="Unassembled WGS sequence"/>
</dbReference>
<evidence type="ECO:0000313" key="3">
    <source>
        <dbReference type="Proteomes" id="UP001054945"/>
    </source>
</evidence>
<accession>A0AAV4UNL9</accession>
<proteinExistence type="predicted"/>
<evidence type="ECO:0000313" key="2">
    <source>
        <dbReference type="EMBL" id="GIY59010.1"/>
    </source>
</evidence>
<dbReference type="AlphaFoldDB" id="A0AAV4UNL9"/>
<evidence type="ECO:0000256" key="1">
    <source>
        <dbReference type="SAM" id="MobiDB-lite"/>
    </source>
</evidence>
<dbReference type="EMBL" id="BPLR01013145">
    <property type="protein sequence ID" value="GIY59010.1"/>
    <property type="molecule type" value="Genomic_DNA"/>
</dbReference>
<feature type="region of interest" description="Disordered" evidence="1">
    <location>
        <begin position="61"/>
        <end position="130"/>
    </location>
</feature>
<protein>
    <submittedName>
        <fullName evidence="2">Uncharacterized protein</fullName>
    </submittedName>
</protein>
<organism evidence="2 3">
    <name type="scientific">Caerostris extrusa</name>
    <name type="common">Bark spider</name>
    <name type="synonym">Caerostris bankana</name>
    <dbReference type="NCBI Taxonomy" id="172846"/>
    <lineage>
        <taxon>Eukaryota</taxon>
        <taxon>Metazoa</taxon>
        <taxon>Ecdysozoa</taxon>
        <taxon>Arthropoda</taxon>
        <taxon>Chelicerata</taxon>
        <taxon>Arachnida</taxon>
        <taxon>Araneae</taxon>
        <taxon>Araneomorphae</taxon>
        <taxon>Entelegynae</taxon>
        <taxon>Araneoidea</taxon>
        <taxon>Araneidae</taxon>
        <taxon>Caerostris</taxon>
    </lineage>
</organism>
<reference evidence="2 3" key="1">
    <citation type="submission" date="2021-06" db="EMBL/GenBank/DDBJ databases">
        <title>Caerostris extrusa draft genome.</title>
        <authorList>
            <person name="Kono N."/>
            <person name="Arakawa K."/>
        </authorList>
    </citation>
    <scope>NUCLEOTIDE SEQUENCE [LARGE SCALE GENOMIC DNA]</scope>
</reference>
<name>A0AAV4UNL9_CAEEX</name>
<comment type="caution">
    <text evidence="2">The sequence shown here is derived from an EMBL/GenBank/DDBJ whole genome shotgun (WGS) entry which is preliminary data.</text>
</comment>